<name>A0A5B9W1B8_9BACT</name>
<dbReference type="AlphaFoldDB" id="A0A5B9W1B8"/>
<feature type="compositionally biased region" description="Low complexity" evidence="1">
    <location>
        <begin position="30"/>
        <end position="44"/>
    </location>
</feature>
<keyword evidence="4" id="KW-1185">Reference proteome</keyword>
<feature type="signal peptide" evidence="2">
    <location>
        <begin position="1"/>
        <end position="22"/>
    </location>
</feature>
<evidence type="ECO:0000313" key="3">
    <source>
        <dbReference type="EMBL" id="QEH33795.1"/>
    </source>
</evidence>
<sequence length="86" mass="8914" precursor="true">MRSLKPSTSPLCSGFLAFGVLALNLGGCGEATSTPSATAKAESTTPPPATSKAKSAKAKNADPTAEMSRDELKAYKKKMREEGKPL</sequence>
<keyword evidence="2" id="KW-0732">Signal</keyword>
<evidence type="ECO:0000256" key="2">
    <source>
        <dbReference type="SAM" id="SignalP"/>
    </source>
</evidence>
<evidence type="ECO:0000313" key="4">
    <source>
        <dbReference type="Proteomes" id="UP000324233"/>
    </source>
</evidence>
<feature type="region of interest" description="Disordered" evidence="1">
    <location>
        <begin position="29"/>
        <end position="86"/>
    </location>
</feature>
<feature type="compositionally biased region" description="Basic and acidic residues" evidence="1">
    <location>
        <begin position="67"/>
        <end position="86"/>
    </location>
</feature>
<protein>
    <submittedName>
        <fullName evidence="3">Uncharacterized protein</fullName>
    </submittedName>
</protein>
<dbReference type="Proteomes" id="UP000324233">
    <property type="component" value="Chromosome"/>
</dbReference>
<organism evidence="3 4">
    <name type="scientific">Aquisphaera giovannonii</name>
    <dbReference type="NCBI Taxonomy" id="406548"/>
    <lineage>
        <taxon>Bacteria</taxon>
        <taxon>Pseudomonadati</taxon>
        <taxon>Planctomycetota</taxon>
        <taxon>Planctomycetia</taxon>
        <taxon>Isosphaerales</taxon>
        <taxon>Isosphaeraceae</taxon>
        <taxon>Aquisphaera</taxon>
    </lineage>
</organism>
<reference evidence="3 4" key="1">
    <citation type="submission" date="2019-08" db="EMBL/GenBank/DDBJ databases">
        <title>Deep-cultivation of Planctomycetes and their phenomic and genomic characterization uncovers novel biology.</title>
        <authorList>
            <person name="Wiegand S."/>
            <person name="Jogler M."/>
            <person name="Boedeker C."/>
            <person name="Pinto D."/>
            <person name="Vollmers J."/>
            <person name="Rivas-Marin E."/>
            <person name="Kohn T."/>
            <person name="Peeters S.H."/>
            <person name="Heuer A."/>
            <person name="Rast P."/>
            <person name="Oberbeckmann S."/>
            <person name="Bunk B."/>
            <person name="Jeske O."/>
            <person name="Meyerdierks A."/>
            <person name="Storesund J.E."/>
            <person name="Kallscheuer N."/>
            <person name="Luecker S."/>
            <person name="Lage O.M."/>
            <person name="Pohl T."/>
            <person name="Merkel B.J."/>
            <person name="Hornburger P."/>
            <person name="Mueller R.-W."/>
            <person name="Bruemmer F."/>
            <person name="Labrenz M."/>
            <person name="Spormann A.M."/>
            <person name="Op den Camp H."/>
            <person name="Overmann J."/>
            <person name="Amann R."/>
            <person name="Jetten M.S.M."/>
            <person name="Mascher T."/>
            <person name="Medema M.H."/>
            <person name="Devos D.P."/>
            <person name="Kaster A.-K."/>
            <person name="Ovreas L."/>
            <person name="Rohde M."/>
            <person name="Galperin M.Y."/>
            <person name="Jogler C."/>
        </authorList>
    </citation>
    <scope>NUCLEOTIDE SEQUENCE [LARGE SCALE GENOMIC DNA]</scope>
    <source>
        <strain evidence="3 4">OJF2</strain>
    </source>
</reference>
<proteinExistence type="predicted"/>
<accession>A0A5B9W1B8</accession>
<gene>
    <name evidence="3" type="ORF">OJF2_23240</name>
</gene>
<dbReference type="EMBL" id="CP042997">
    <property type="protein sequence ID" value="QEH33795.1"/>
    <property type="molecule type" value="Genomic_DNA"/>
</dbReference>
<dbReference type="KEGG" id="agv:OJF2_23240"/>
<dbReference type="RefSeq" id="WP_148593801.1">
    <property type="nucleotide sequence ID" value="NZ_CP042997.1"/>
</dbReference>
<feature type="chain" id="PRO_5022690983" evidence="2">
    <location>
        <begin position="23"/>
        <end position="86"/>
    </location>
</feature>
<evidence type="ECO:0000256" key="1">
    <source>
        <dbReference type="SAM" id="MobiDB-lite"/>
    </source>
</evidence>